<evidence type="ECO:0000313" key="2">
    <source>
        <dbReference type="Proteomes" id="UP001362899"/>
    </source>
</evidence>
<dbReference type="EMBL" id="BTGC01000005">
    <property type="protein sequence ID" value="GMM51373.1"/>
    <property type="molecule type" value="Genomic_DNA"/>
</dbReference>
<comment type="caution">
    <text evidence="1">The sequence shown here is derived from an EMBL/GenBank/DDBJ whole genome shotgun (WGS) entry which is preliminary data.</text>
</comment>
<sequence>MEAAVKELNSSVAVASAESSEILAKFGDSPPNAEKIESLTEINKLAIALKMGPLHEVVQVSQDSAELAKFNSDNSTFALIEAKSLDSAYLTNSLVEQL</sequence>
<dbReference type="Proteomes" id="UP001362899">
    <property type="component" value="Unassembled WGS sequence"/>
</dbReference>
<name>A0AAV5RKX2_STABA</name>
<gene>
    <name evidence="1" type="ORF">DASB73_023310</name>
</gene>
<dbReference type="AlphaFoldDB" id="A0AAV5RKX2"/>
<keyword evidence="2" id="KW-1185">Reference proteome</keyword>
<proteinExistence type="predicted"/>
<evidence type="ECO:0000313" key="1">
    <source>
        <dbReference type="EMBL" id="GMM51373.1"/>
    </source>
</evidence>
<reference evidence="1 2" key="1">
    <citation type="journal article" date="2023" name="Elife">
        <title>Identification of key yeast species and microbe-microbe interactions impacting larval growth of Drosophila in the wild.</title>
        <authorList>
            <person name="Mure A."/>
            <person name="Sugiura Y."/>
            <person name="Maeda R."/>
            <person name="Honda K."/>
            <person name="Sakurai N."/>
            <person name="Takahashi Y."/>
            <person name="Watada M."/>
            <person name="Katoh T."/>
            <person name="Gotoh A."/>
            <person name="Gotoh Y."/>
            <person name="Taniguchi I."/>
            <person name="Nakamura K."/>
            <person name="Hayashi T."/>
            <person name="Katayama T."/>
            <person name="Uemura T."/>
            <person name="Hattori Y."/>
        </authorList>
    </citation>
    <scope>NUCLEOTIDE SEQUENCE [LARGE SCALE GENOMIC DNA]</scope>
    <source>
        <strain evidence="1 2">SB-73</strain>
    </source>
</reference>
<protein>
    <submittedName>
        <fullName evidence="1">Uncharacterized protein</fullName>
    </submittedName>
</protein>
<organism evidence="1 2">
    <name type="scientific">Starmerella bacillaris</name>
    <name type="common">Yeast</name>
    <name type="synonym">Candida zemplinina</name>
    <dbReference type="NCBI Taxonomy" id="1247836"/>
    <lineage>
        <taxon>Eukaryota</taxon>
        <taxon>Fungi</taxon>
        <taxon>Dikarya</taxon>
        <taxon>Ascomycota</taxon>
        <taxon>Saccharomycotina</taxon>
        <taxon>Dipodascomycetes</taxon>
        <taxon>Dipodascales</taxon>
        <taxon>Trichomonascaceae</taxon>
        <taxon>Starmerella</taxon>
    </lineage>
</organism>
<accession>A0AAV5RKX2</accession>